<dbReference type="InterPro" id="IPR020556">
    <property type="entry name" value="Amidase_CS"/>
</dbReference>
<organism evidence="13 14">
    <name type="scientific">Rhodopirellula islandica</name>
    <dbReference type="NCBI Taxonomy" id="595434"/>
    <lineage>
        <taxon>Bacteria</taxon>
        <taxon>Pseudomonadati</taxon>
        <taxon>Planctomycetota</taxon>
        <taxon>Planctomycetia</taxon>
        <taxon>Pirellulales</taxon>
        <taxon>Pirellulaceae</taxon>
        <taxon>Rhodopirellula</taxon>
    </lineage>
</organism>
<comment type="similarity">
    <text evidence="1 10">Belongs to the amidase family. GatA subfamily.</text>
</comment>
<protein>
    <recommendedName>
        <fullName evidence="4 10">Glutamyl-tRNA(Gln) amidotransferase subunit A</fullName>
        <shortName evidence="10">Glu-ADT subunit A</shortName>
        <ecNumber evidence="3 10">6.3.5.7</ecNumber>
    </recommendedName>
</protein>
<dbReference type="Proteomes" id="UP000036367">
    <property type="component" value="Unassembled WGS sequence"/>
</dbReference>
<keyword evidence="7 10" id="KW-0067">ATP-binding</keyword>
<evidence type="ECO:0000256" key="11">
    <source>
        <dbReference type="SAM" id="MobiDB-lite"/>
    </source>
</evidence>
<keyword evidence="5 10" id="KW-0436">Ligase</keyword>
<reference evidence="13" key="1">
    <citation type="submission" date="2015-05" db="EMBL/GenBank/DDBJ databases">
        <title>Permanent draft genome of Rhodopirellula islandicus K833.</title>
        <authorList>
            <person name="Kizina J."/>
            <person name="Richter M."/>
            <person name="Glockner F.O."/>
            <person name="Harder J."/>
        </authorList>
    </citation>
    <scope>NUCLEOTIDE SEQUENCE [LARGE SCALE GENOMIC DNA]</scope>
    <source>
        <strain evidence="13">K833</strain>
    </source>
</reference>
<dbReference type="GO" id="GO:0050567">
    <property type="term" value="F:glutaminyl-tRNA synthase (glutamine-hydrolyzing) activity"/>
    <property type="evidence" value="ECO:0007669"/>
    <property type="project" value="UniProtKB-UniRule"/>
</dbReference>
<evidence type="ECO:0000313" key="14">
    <source>
        <dbReference type="Proteomes" id="UP000036367"/>
    </source>
</evidence>
<comment type="caution">
    <text evidence="13">The sequence shown here is derived from an EMBL/GenBank/DDBJ whole genome shotgun (WGS) entry which is preliminary data.</text>
</comment>
<evidence type="ECO:0000256" key="5">
    <source>
        <dbReference type="ARBA" id="ARBA00022598"/>
    </source>
</evidence>
<dbReference type="GO" id="GO:0005524">
    <property type="term" value="F:ATP binding"/>
    <property type="evidence" value="ECO:0007669"/>
    <property type="project" value="UniProtKB-KW"/>
</dbReference>
<evidence type="ECO:0000259" key="12">
    <source>
        <dbReference type="Pfam" id="PF01425"/>
    </source>
</evidence>
<evidence type="ECO:0000256" key="8">
    <source>
        <dbReference type="ARBA" id="ARBA00022917"/>
    </source>
</evidence>
<feature type="domain" description="Amidase" evidence="12">
    <location>
        <begin position="76"/>
        <end position="528"/>
    </location>
</feature>
<dbReference type="GO" id="GO:0006412">
    <property type="term" value="P:translation"/>
    <property type="evidence" value="ECO:0007669"/>
    <property type="project" value="UniProtKB-UniRule"/>
</dbReference>
<evidence type="ECO:0000256" key="4">
    <source>
        <dbReference type="ARBA" id="ARBA00014428"/>
    </source>
</evidence>
<name>A0A0J1EF39_RHOIS</name>
<evidence type="ECO:0000256" key="9">
    <source>
        <dbReference type="ARBA" id="ARBA00047407"/>
    </source>
</evidence>
<evidence type="ECO:0000256" key="10">
    <source>
        <dbReference type="HAMAP-Rule" id="MF_00120"/>
    </source>
</evidence>
<gene>
    <name evidence="10" type="primary">gatA</name>
    <name evidence="13" type="ORF">RISK_003725</name>
</gene>
<dbReference type="InterPro" id="IPR000120">
    <property type="entry name" value="Amidase"/>
</dbReference>
<comment type="catalytic activity">
    <reaction evidence="9 10">
        <text>L-glutamyl-tRNA(Gln) + L-glutamine + ATP + H2O = L-glutaminyl-tRNA(Gln) + L-glutamate + ADP + phosphate + H(+)</text>
        <dbReference type="Rhea" id="RHEA:17521"/>
        <dbReference type="Rhea" id="RHEA-COMP:9681"/>
        <dbReference type="Rhea" id="RHEA-COMP:9684"/>
        <dbReference type="ChEBI" id="CHEBI:15377"/>
        <dbReference type="ChEBI" id="CHEBI:15378"/>
        <dbReference type="ChEBI" id="CHEBI:29985"/>
        <dbReference type="ChEBI" id="CHEBI:30616"/>
        <dbReference type="ChEBI" id="CHEBI:43474"/>
        <dbReference type="ChEBI" id="CHEBI:58359"/>
        <dbReference type="ChEBI" id="CHEBI:78520"/>
        <dbReference type="ChEBI" id="CHEBI:78521"/>
        <dbReference type="ChEBI" id="CHEBI:456216"/>
        <dbReference type="EC" id="6.3.5.7"/>
    </reaction>
</comment>
<evidence type="ECO:0000256" key="1">
    <source>
        <dbReference type="ARBA" id="ARBA00008069"/>
    </source>
</evidence>
<dbReference type="GO" id="GO:0030956">
    <property type="term" value="C:glutamyl-tRNA(Gln) amidotransferase complex"/>
    <property type="evidence" value="ECO:0007669"/>
    <property type="project" value="InterPro"/>
</dbReference>
<dbReference type="EC" id="6.3.5.7" evidence="3 10"/>
<keyword evidence="14" id="KW-1185">Reference proteome</keyword>
<evidence type="ECO:0000313" key="13">
    <source>
        <dbReference type="EMBL" id="KLU04139.1"/>
    </source>
</evidence>
<dbReference type="PIRSF" id="PIRSF001221">
    <property type="entry name" value="Amidase_fungi"/>
    <property type="match status" value="1"/>
</dbReference>
<evidence type="ECO:0000256" key="6">
    <source>
        <dbReference type="ARBA" id="ARBA00022741"/>
    </source>
</evidence>
<keyword evidence="8 10" id="KW-0648">Protein biosynthesis</keyword>
<keyword evidence="6 10" id="KW-0547">Nucleotide-binding</keyword>
<accession>A0A0J1EF39</accession>
<feature type="active site" description="Charge relay system" evidence="10">
    <location>
        <position position="206"/>
    </location>
</feature>
<dbReference type="EMBL" id="LECT01000029">
    <property type="protein sequence ID" value="KLU04139.1"/>
    <property type="molecule type" value="Genomic_DNA"/>
</dbReference>
<dbReference type="GO" id="GO:0016740">
    <property type="term" value="F:transferase activity"/>
    <property type="evidence" value="ECO:0007669"/>
    <property type="project" value="UniProtKB-KW"/>
</dbReference>
<dbReference type="InterPro" id="IPR036928">
    <property type="entry name" value="AS_sf"/>
</dbReference>
<dbReference type="AlphaFoldDB" id="A0A0J1EF39"/>
<evidence type="ECO:0000256" key="2">
    <source>
        <dbReference type="ARBA" id="ARBA00011123"/>
    </source>
</evidence>
<proteinExistence type="inferred from homology"/>
<dbReference type="SUPFAM" id="SSF75304">
    <property type="entry name" value="Amidase signature (AS) enzymes"/>
    <property type="match status" value="1"/>
</dbReference>
<evidence type="ECO:0000256" key="3">
    <source>
        <dbReference type="ARBA" id="ARBA00012739"/>
    </source>
</evidence>
<dbReference type="PANTHER" id="PTHR11895">
    <property type="entry name" value="TRANSAMIDASE"/>
    <property type="match status" value="1"/>
</dbReference>
<feature type="active site" description="Charge relay system" evidence="10">
    <location>
        <position position="131"/>
    </location>
</feature>
<dbReference type="PROSITE" id="PS00571">
    <property type="entry name" value="AMIDASES"/>
    <property type="match status" value="1"/>
</dbReference>
<dbReference type="InterPro" id="IPR023631">
    <property type="entry name" value="Amidase_dom"/>
</dbReference>
<dbReference type="HAMAP" id="MF_00120">
    <property type="entry name" value="GatA"/>
    <property type="match status" value="1"/>
</dbReference>
<dbReference type="Gene3D" id="3.90.1300.10">
    <property type="entry name" value="Amidase signature (AS) domain"/>
    <property type="match status" value="1"/>
</dbReference>
<feature type="compositionally biased region" description="Basic residues" evidence="11">
    <location>
        <begin position="1"/>
        <end position="10"/>
    </location>
</feature>
<feature type="region of interest" description="Disordered" evidence="11">
    <location>
        <begin position="1"/>
        <end position="21"/>
    </location>
</feature>
<evidence type="ECO:0000256" key="7">
    <source>
        <dbReference type="ARBA" id="ARBA00022840"/>
    </source>
</evidence>
<dbReference type="PANTHER" id="PTHR11895:SF151">
    <property type="entry name" value="GLUTAMYL-TRNA(GLN) AMIDOTRANSFERASE SUBUNIT A"/>
    <property type="match status" value="1"/>
</dbReference>
<dbReference type="InterPro" id="IPR004412">
    <property type="entry name" value="GatA"/>
</dbReference>
<dbReference type="Pfam" id="PF01425">
    <property type="entry name" value="Amidase"/>
    <property type="match status" value="1"/>
</dbReference>
<comment type="subunit">
    <text evidence="2 10">Heterotrimer of A, B and C subunits.</text>
</comment>
<comment type="function">
    <text evidence="10">Allows the formation of correctly charged Gln-tRNA(Gln) through the transamidation of misacylated Glu-tRNA(Gln) in organisms which lack glutaminyl-tRNA synthetase. The reaction takes place in the presence of glutamine and ATP through an activated gamma-phospho-Glu-tRNA(Gln).</text>
</comment>
<dbReference type="PATRIC" id="fig|595434.4.peg.3541"/>
<sequence>MLRRRKKRAFPRQSNRPIACGDAGIQSHSNLAADRRYCRFANHSSSFPRDQDGSFMLHSASQILKQLESGEVTAVEVIEQSLAAIRATQPTINAFAHVAEETAMQAAETVDADRKAGKTLGPLAGLPVAIKDVLCTSDMPTTCSSKMLKDFTPPYDATVVARLKHAGAIVVGKTNMDEFAMGASTETSAMGVTGNPWDTTKTPGGSSGGAAAAIAAGVVPLSIGTDTGGSIRQPSAFCGITGLKPTYGRVSRYGLVAFASSLDQAGPMGWSVDDVAIGLQAMAGYDPRDSTSVDAEVPDYTPAMAAEDVRGMRIGVLREGLDQEGISPAVRDALATAESVFREQGAEIVEVELPHSKYWVPTYYVIAPCEASSNLSRFDGAHYGFRVSDAEIAAADSGPLEAMYSLSRAGGFGSEVKRRIMVGTYALSEGYYDAYYNQALKVRRLIRNDYDAAFQQVDLMLGPVTPSPAFALNEKTDDPIAMYLCDLFTVGANLAGVPAISLPGGFDASGLPVGVQLQAPVMEETRLLRAGNVFQMASDFHTQRPPAYNANHSQ</sequence>
<dbReference type="NCBIfam" id="TIGR00132">
    <property type="entry name" value="gatA"/>
    <property type="match status" value="1"/>
</dbReference>
<feature type="active site" description="Acyl-ester intermediate" evidence="10">
    <location>
        <position position="230"/>
    </location>
</feature>
<dbReference type="STRING" id="595434.RISK_003725"/>